<dbReference type="EMBL" id="CVRI01000073">
    <property type="protein sequence ID" value="CRL07821.1"/>
    <property type="molecule type" value="Genomic_DNA"/>
</dbReference>
<name>A0A1J1J601_9DIPT</name>
<protein>
    <submittedName>
        <fullName evidence="1">CLUMA_CG020775, isoform A</fullName>
    </submittedName>
</protein>
<gene>
    <name evidence="1" type="ORF">CLUMA_CG020775</name>
</gene>
<evidence type="ECO:0000313" key="1">
    <source>
        <dbReference type="EMBL" id="CRL07821.1"/>
    </source>
</evidence>
<dbReference type="Proteomes" id="UP000183832">
    <property type="component" value="Unassembled WGS sequence"/>
</dbReference>
<dbReference type="AlphaFoldDB" id="A0A1J1J601"/>
<organism evidence="1 2">
    <name type="scientific">Clunio marinus</name>
    <dbReference type="NCBI Taxonomy" id="568069"/>
    <lineage>
        <taxon>Eukaryota</taxon>
        <taxon>Metazoa</taxon>
        <taxon>Ecdysozoa</taxon>
        <taxon>Arthropoda</taxon>
        <taxon>Hexapoda</taxon>
        <taxon>Insecta</taxon>
        <taxon>Pterygota</taxon>
        <taxon>Neoptera</taxon>
        <taxon>Endopterygota</taxon>
        <taxon>Diptera</taxon>
        <taxon>Nematocera</taxon>
        <taxon>Chironomoidea</taxon>
        <taxon>Chironomidae</taxon>
        <taxon>Clunio</taxon>
    </lineage>
</organism>
<reference evidence="1 2" key="1">
    <citation type="submission" date="2015-04" db="EMBL/GenBank/DDBJ databases">
        <authorList>
            <person name="Syromyatnikov M.Y."/>
            <person name="Popov V.N."/>
        </authorList>
    </citation>
    <scope>NUCLEOTIDE SEQUENCE [LARGE SCALE GENOMIC DNA]</scope>
</reference>
<keyword evidence="2" id="KW-1185">Reference proteome</keyword>
<proteinExistence type="predicted"/>
<evidence type="ECO:0000313" key="2">
    <source>
        <dbReference type="Proteomes" id="UP000183832"/>
    </source>
</evidence>
<accession>A0A1J1J601</accession>
<sequence>MQKIDESFYVNVNCDLEIEELREKRFPNKLENDLYDKFPSNIFRLPSGNVLECTKQKVKEGKLNEMFASERLFCFIDTSSAQLEEGRRNYFNLYKKMIENLFECMEKLF</sequence>